<name>A0A1X0B109_9MYCO</name>
<dbReference type="AlphaFoldDB" id="A0A1X0B109"/>
<dbReference type="OrthoDB" id="9813383at2"/>
<dbReference type="Pfam" id="PF07722">
    <property type="entry name" value="Peptidase_C26"/>
    <property type="match status" value="1"/>
</dbReference>
<dbReference type="PANTHER" id="PTHR43235">
    <property type="entry name" value="GLUTAMINE AMIDOTRANSFERASE PB2B2.05-RELATED"/>
    <property type="match status" value="1"/>
</dbReference>
<dbReference type="STRING" id="1927124.BST13_12730"/>
<dbReference type="CDD" id="cd01745">
    <property type="entry name" value="GATase1_2"/>
    <property type="match status" value="1"/>
</dbReference>
<dbReference type="Gene3D" id="3.40.50.880">
    <property type="match status" value="1"/>
</dbReference>
<keyword evidence="2" id="KW-1185">Reference proteome</keyword>
<gene>
    <name evidence="1" type="ORF">BST13_12730</name>
</gene>
<dbReference type="InterPro" id="IPR044668">
    <property type="entry name" value="PuuD-like"/>
</dbReference>
<dbReference type="InterPro" id="IPR029062">
    <property type="entry name" value="Class_I_gatase-like"/>
</dbReference>
<dbReference type="GO" id="GO:0005829">
    <property type="term" value="C:cytosol"/>
    <property type="evidence" value="ECO:0007669"/>
    <property type="project" value="TreeGrafter"/>
</dbReference>
<dbReference type="InterPro" id="IPR011697">
    <property type="entry name" value="Peptidase_C26"/>
</dbReference>
<dbReference type="PANTHER" id="PTHR43235:SF1">
    <property type="entry name" value="GLUTAMINE AMIDOTRANSFERASE PB2B2.05-RELATED"/>
    <property type="match status" value="1"/>
</dbReference>
<dbReference type="GO" id="GO:0006598">
    <property type="term" value="P:polyamine catabolic process"/>
    <property type="evidence" value="ECO:0007669"/>
    <property type="project" value="TreeGrafter"/>
</dbReference>
<organism evidence="1 2">
    <name type="scientific">Mycobacterium aquaticum</name>
    <dbReference type="NCBI Taxonomy" id="1927124"/>
    <lineage>
        <taxon>Bacteria</taxon>
        <taxon>Bacillati</taxon>
        <taxon>Actinomycetota</taxon>
        <taxon>Actinomycetes</taxon>
        <taxon>Mycobacteriales</taxon>
        <taxon>Mycobacteriaceae</taxon>
        <taxon>Mycobacterium</taxon>
    </lineage>
</organism>
<proteinExistence type="predicted"/>
<evidence type="ECO:0000313" key="2">
    <source>
        <dbReference type="Proteomes" id="UP000192448"/>
    </source>
</evidence>
<comment type="caution">
    <text evidence="1">The sequence shown here is derived from an EMBL/GenBank/DDBJ whole genome shotgun (WGS) entry which is preliminary data.</text>
</comment>
<sequence>MSRKPLIGITGRRFQLGLIAGMDERYGGESMDSFMSAFAIRIANAGGVPVHLPYDADPADACQWLSGVVVTGGQDVHPARWGGDTTVVRDVDPRLNPNAHDTERDEYEFTLTRTAIDHGIPLLSVCRGLQVLNTALGGTLVADLPPGPIPHLSLRAAPTDGDAAHVVVFEPGSTAARIFGDSAVTNSWHHQAVDQCATGLIVTGRTSDGVVEAVEAPDAPILGVQWHPEWMERDDPALTWLVDESRKQLEAAK</sequence>
<dbReference type="PROSITE" id="PS51273">
    <property type="entry name" value="GATASE_TYPE_1"/>
    <property type="match status" value="1"/>
</dbReference>
<dbReference type="SUPFAM" id="SSF52317">
    <property type="entry name" value="Class I glutamine amidotransferase-like"/>
    <property type="match status" value="1"/>
</dbReference>
<dbReference type="Proteomes" id="UP000192448">
    <property type="component" value="Unassembled WGS sequence"/>
</dbReference>
<accession>A0A1X0B109</accession>
<evidence type="ECO:0000313" key="1">
    <source>
        <dbReference type="EMBL" id="ORA35879.1"/>
    </source>
</evidence>
<dbReference type="GO" id="GO:0033969">
    <property type="term" value="F:gamma-glutamyl-gamma-aminobutyrate hydrolase activity"/>
    <property type="evidence" value="ECO:0007669"/>
    <property type="project" value="TreeGrafter"/>
</dbReference>
<dbReference type="EMBL" id="MVHF01000010">
    <property type="protein sequence ID" value="ORA35879.1"/>
    <property type="molecule type" value="Genomic_DNA"/>
</dbReference>
<keyword evidence="1" id="KW-0378">Hydrolase</keyword>
<protein>
    <submittedName>
        <fullName evidence="1">Gamma-glutamyl-gamma-aminobutyrate hydrolase</fullName>
    </submittedName>
</protein>
<dbReference type="RefSeq" id="WP_083164312.1">
    <property type="nucleotide sequence ID" value="NZ_MVHF01000010.1"/>
</dbReference>
<reference evidence="1 2" key="1">
    <citation type="submission" date="2017-02" db="EMBL/GenBank/DDBJ databases">
        <title>The new phylogeny of genus Mycobacterium.</title>
        <authorList>
            <person name="Tortoli E."/>
            <person name="Trovato A."/>
            <person name="Cirillo D.M."/>
        </authorList>
    </citation>
    <scope>NUCLEOTIDE SEQUENCE [LARGE SCALE GENOMIC DNA]</scope>
    <source>
        <strain evidence="1 2">RW6</strain>
    </source>
</reference>